<keyword evidence="10" id="KW-1185">Reference proteome</keyword>
<comment type="similarity">
    <text evidence="5">Belongs to the SAT4 family.</text>
</comment>
<evidence type="ECO:0000256" key="1">
    <source>
        <dbReference type="ARBA" id="ARBA00004141"/>
    </source>
</evidence>
<dbReference type="InterPro" id="IPR052337">
    <property type="entry name" value="SAT4-like"/>
</dbReference>
<evidence type="ECO:0000256" key="4">
    <source>
        <dbReference type="ARBA" id="ARBA00023136"/>
    </source>
</evidence>
<feature type="domain" description="Rhodopsin" evidence="8">
    <location>
        <begin position="2"/>
        <end position="185"/>
    </location>
</feature>
<evidence type="ECO:0000313" key="9">
    <source>
        <dbReference type="EMBL" id="KAK3671536.1"/>
    </source>
</evidence>
<dbReference type="PANTHER" id="PTHR33048:SF31">
    <property type="entry name" value="INTEGRAL MEMBRANE PROTEIN"/>
    <property type="match status" value="1"/>
</dbReference>
<evidence type="ECO:0000256" key="5">
    <source>
        <dbReference type="ARBA" id="ARBA00038359"/>
    </source>
</evidence>
<evidence type="ECO:0000313" key="10">
    <source>
        <dbReference type="Proteomes" id="UP001274830"/>
    </source>
</evidence>
<accession>A0AAE0WIR9</accession>
<evidence type="ECO:0000256" key="2">
    <source>
        <dbReference type="ARBA" id="ARBA00022692"/>
    </source>
</evidence>
<organism evidence="9 10">
    <name type="scientific">Recurvomyces mirabilis</name>
    <dbReference type="NCBI Taxonomy" id="574656"/>
    <lineage>
        <taxon>Eukaryota</taxon>
        <taxon>Fungi</taxon>
        <taxon>Dikarya</taxon>
        <taxon>Ascomycota</taxon>
        <taxon>Pezizomycotina</taxon>
        <taxon>Dothideomycetes</taxon>
        <taxon>Dothideomycetidae</taxon>
        <taxon>Mycosphaerellales</taxon>
        <taxon>Teratosphaeriaceae</taxon>
        <taxon>Recurvomyces</taxon>
    </lineage>
</organism>
<feature type="transmembrane region" description="Helical" evidence="7">
    <location>
        <begin position="6"/>
        <end position="26"/>
    </location>
</feature>
<evidence type="ECO:0000256" key="7">
    <source>
        <dbReference type="SAM" id="Phobius"/>
    </source>
</evidence>
<evidence type="ECO:0000256" key="3">
    <source>
        <dbReference type="ARBA" id="ARBA00022989"/>
    </source>
</evidence>
<protein>
    <recommendedName>
        <fullName evidence="8">Rhodopsin domain-containing protein</fullName>
    </recommendedName>
</protein>
<comment type="caution">
    <text evidence="9">The sequence shown here is derived from an EMBL/GenBank/DDBJ whole genome shotgun (WGS) entry which is preliminary data.</text>
</comment>
<dbReference type="AlphaFoldDB" id="A0AAE0WIR9"/>
<comment type="subcellular location">
    <subcellularLocation>
        <location evidence="1">Membrane</location>
        <topology evidence="1">Multi-pass membrane protein</topology>
    </subcellularLocation>
</comment>
<evidence type="ECO:0000256" key="6">
    <source>
        <dbReference type="SAM" id="MobiDB-lite"/>
    </source>
</evidence>
<feature type="region of interest" description="Disordered" evidence="6">
    <location>
        <begin position="191"/>
        <end position="226"/>
    </location>
</feature>
<evidence type="ECO:0000259" key="8">
    <source>
        <dbReference type="Pfam" id="PF20684"/>
    </source>
</evidence>
<reference evidence="9" key="1">
    <citation type="submission" date="2023-07" db="EMBL/GenBank/DDBJ databases">
        <title>Black Yeasts Isolated from many extreme environments.</title>
        <authorList>
            <person name="Coleine C."/>
            <person name="Stajich J.E."/>
            <person name="Selbmann L."/>
        </authorList>
    </citation>
    <scope>NUCLEOTIDE SEQUENCE</scope>
    <source>
        <strain evidence="9">CCFEE 5485</strain>
    </source>
</reference>
<sequence length="319" mass="35132">MFWFWLFEILWCLAIVPVKLGIAFMLGRIAVAKRPWVVALYTICTLLTVVTLAGMVYIIFRCAPISYAWDTSIPDGTCQPVLVLTYIFYVTNAVNIATDWFCALLPIPLLWDAPLDIKSKISVGVLLSLGVLASIAACVRQRYTSALTSARYDVADLGNIVVWGYAEVGIGFLVGSLSTLRPLLAKRNRSRYPTTHHDDDEDSEELCDRPTADSEETARTYSIQRPREDSVMSAIAKAHTKPISRTSSEYADIAERTPHETAELSYRISTVPSQSISTVPMQTISEGPISPSRGRKPATLSAPKQVASPVPKQTIGLAY</sequence>
<feature type="transmembrane region" description="Helical" evidence="7">
    <location>
        <begin position="86"/>
        <end position="111"/>
    </location>
</feature>
<feature type="transmembrane region" description="Helical" evidence="7">
    <location>
        <begin position="123"/>
        <end position="143"/>
    </location>
</feature>
<feature type="transmembrane region" description="Helical" evidence="7">
    <location>
        <begin position="163"/>
        <end position="184"/>
    </location>
</feature>
<dbReference type="Pfam" id="PF20684">
    <property type="entry name" value="Fung_rhodopsin"/>
    <property type="match status" value="1"/>
</dbReference>
<dbReference type="GO" id="GO:0016020">
    <property type="term" value="C:membrane"/>
    <property type="evidence" value="ECO:0007669"/>
    <property type="project" value="UniProtKB-SubCell"/>
</dbReference>
<dbReference type="Proteomes" id="UP001274830">
    <property type="component" value="Unassembled WGS sequence"/>
</dbReference>
<name>A0AAE0WIR9_9PEZI</name>
<keyword evidence="2 7" id="KW-0812">Transmembrane</keyword>
<keyword evidence="3 7" id="KW-1133">Transmembrane helix</keyword>
<feature type="transmembrane region" description="Helical" evidence="7">
    <location>
        <begin position="38"/>
        <end position="60"/>
    </location>
</feature>
<gene>
    <name evidence="9" type="ORF">LTR78_008636</name>
</gene>
<dbReference type="PANTHER" id="PTHR33048">
    <property type="entry name" value="PTH11-LIKE INTEGRAL MEMBRANE PROTEIN (AFU_ORTHOLOGUE AFUA_5G11245)"/>
    <property type="match status" value="1"/>
</dbReference>
<feature type="compositionally biased region" description="Basic and acidic residues" evidence="6">
    <location>
        <begin position="206"/>
        <end position="218"/>
    </location>
</feature>
<dbReference type="InterPro" id="IPR049326">
    <property type="entry name" value="Rhodopsin_dom_fungi"/>
</dbReference>
<feature type="region of interest" description="Disordered" evidence="6">
    <location>
        <begin position="279"/>
        <end position="319"/>
    </location>
</feature>
<proteinExistence type="inferred from homology"/>
<dbReference type="EMBL" id="JAUTXT010000042">
    <property type="protein sequence ID" value="KAK3671536.1"/>
    <property type="molecule type" value="Genomic_DNA"/>
</dbReference>
<keyword evidence="4 7" id="KW-0472">Membrane</keyword>